<dbReference type="PANTHER" id="PTHR34985:SF1">
    <property type="entry name" value="SLR0554 PROTEIN"/>
    <property type="match status" value="1"/>
</dbReference>
<dbReference type="RefSeq" id="WP_003142875.1">
    <property type="nucleotide sequence ID" value="NZ_CP014164.1"/>
</dbReference>
<proteinExistence type="predicted"/>
<dbReference type="Proteomes" id="UP000066986">
    <property type="component" value="Chromosome"/>
</dbReference>
<protein>
    <recommendedName>
        <fullName evidence="1">Virulence-associated protein E-like domain-containing protein</fullName>
    </recommendedName>
</protein>
<evidence type="ECO:0000259" key="1">
    <source>
        <dbReference type="Pfam" id="PF05272"/>
    </source>
</evidence>
<accession>A0AAU8U2W5</accession>
<dbReference type="PANTHER" id="PTHR34985">
    <property type="entry name" value="SLR0554 PROTEIN"/>
    <property type="match status" value="1"/>
</dbReference>
<sequence length="440" mass="50672">MAEFPKDIIQQIENVQKESNTTGLFRKSSNGNVTKSLYNLRVIISMLPIGQQLGFDEFARIPTINKRPIDEMHLKSLRVKIDDEYNLKFVQNDIEDVVMTIAQDKPYHPIKEFIEAKPWDGVKRVESLFIDYLGATDDEYNREVAKRWLCGGIARIYYPGIKFEIVPILEGSQGAGKSTLAGKLAGKYFVDTLKGMGQHKDDNQLLIGAWIVELSELASLRKSEIENTKGFLSSSEDKVRLPYEKNVSTLPRTNTFIGTTNATEYLTDFTGNRRFFPIPLEDDSATKSPFDMTDDTIQQIWAEAKHLYFEEKAKIHVDRNEAINKIAETYRGKAQFKGLDIEEIENYLNMPVSENWNNLKTEDKRKSYLNYQNGDYFGSDHHIERTTTKEILSVVFNLDASYHQAQSKYSKIKGYMDNQPDWSYQTVRINGKPEQGYKRE</sequence>
<dbReference type="InterPro" id="IPR007936">
    <property type="entry name" value="VapE-like_dom"/>
</dbReference>
<reference evidence="2 3" key="1">
    <citation type="journal article" date="2016" name="Genome Announc.">
        <title>Complete Genome Sequences of Aerococcus christensenii CCUG 28831T, Aerococcus sanguinicola CCUG 43001T, Aerococcus urinae CCUG 36881T, Aerococcus urinaeequi CCUG 28094T, Aerococcus urinaehominis CCUG 42038 BT, and Aerococcus viridans CCUG 4311T.</title>
        <authorList>
            <person name="Carkaci D."/>
            <person name="Dargis R."/>
            <person name="Nielsen X.C."/>
            <person name="Skovgaard O."/>
            <person name="Fuursted K."/>
            <person name="Christensen J.J."/>
        </authorList>
    </citation>
    <scope>NUCLEOTIDE SEQUENCE [LARGE SCALE GENOMIC DNA]</scope>
    <source>
        <strain evidence="2 3">CCUG4311</strain>
    </source>
</reference>
<dbReference type="Pfam" id="PF05272">
    <property type="entry name" value="VapE-like_dom"/>
    <property type="match status" value="1"/>
</dbReference>
<evidence type="ECO:0000313" key="3">
    <source>
        <dbReference type="Proteomes" id="UP000066986"/>
    </source>
</evidence>
<gene>
    <name evidence="2" type="ORF">AWM76_00370</name>
</gene>
<evidence type="ECO:0000313" key="2">
    <source>
        <dbReference type="EMBL" id="AMC00133.1"/>
    </source>
</evidence>
<dbReference type="EMBL" id="CP014164">
    <property type="protein sequence ID" value="AMC00133.1"/>
    <property type="molecule type" value="Genomic_DNA"/>
</dbReference>
<dbReference type="GeneID" id="32029365"/>
<dbReference type="AlphaFoldDB" id="A0AAU8U2W5"/>
<reference evidence="3" key="2">
    <citation type="submission" date="2016-01" db="EMBL/GenBank/DDBJ databases">
        <title>Six Aerococcus type strain genome sequencing and assembly using PacBio and Illumina Hiseq.</title>
        <authorList>
            <person name="Carkaci D."/>
            <person name="Dargis R."/>
            <person name="Nielsen X.C."/>
            <person name="Skovgaard O."/>
            <person name="Fuursted K."/>
            <person name="Christensen J.J."/>
        </authorList>
    </citation>
    <scope>NUCLEOTIDE SEQUENCE [LARGE SCALE GENOMIC DNA]</scope>
    <source>
        <strain evidence="3">CCUG4311</strain>
    </source>
</reference>
<dbReference type="KEGG" id="avs:AWM76_00370"/>
<organism evidence="2 3">
    <name type="scientific">Aerococcus viridans</name>
    <dbReference type="NCBI Taxonomy" id="1377"/>
    <lineage>
        <taxon>Bacteria</taxon>
        <taxon>Bacillati</taxon>
        <taxon>Bacillota</taxon>
        <taxon>Bacilli</taxon>
        <taxon>Lactobacillales</taxon>
        <taxon>Aerococcaceae</taxon>
        <taxon>Aerococcus</taxon>
    </lineage>
</organism>
<feature type="domain" description="Virulence-associated protein E-like" evidence="1">
    <location>
        <begin position="115"/>
        <end position="324"/>
    </location>
</feature>
<name>A0AAU8U2W5_9LACT</name>